<accession>A0A9P8XZC9</accession>
<dbReference type="Proteomes" id="UP000756346">
    <property type="component" value="Unassembled WGS sequence"/>
</dbReference>
<dbReference type="EMBL" id="JAGTJQ010000008">
    <property type="protein sequence ID" value="KAH7025908.1"/>
    <property type="molecule type" value="Genomic_DNA"/>
</dbReference>
<organism evidence="2 3">
    <name type="scientific">Microdochium trichocladiopsis</name>
    <dbReference type="NCBI Taxonomy" id="1682393"/>
    <lineage>
        <taxon>Eukaryota</taxon>
        <taxon>Fungi</taxon>
        <taxon>Dikarya</taxon>
        <taxon>Ascomycota</taxon>
        <taxon>Pezizomycotina</taxon>
        <taxon>Sordariomycetes</taxon>
        <taxon>Xylariomycetidae</taxon>
        <taxon>Xylariales</taxon>
        <taxon>Microdochiaceae</taxon>
        <taxon>Microdochium</taxon>
    </lineage>
</organism>
<keyword evidence="1" id="KW-0812">Transmembrane</keyword>
<dbReference type="GeneID" id="70178053"/>
<reference evidence="2" key="1">
    <citation type="journal article" date="2021" name="Nat. Commun.">
        <title>Genetic determinants of endophytism in the Arabidopsis root mycobiome.</title>
        <authorList>
            <person name="Mesny F."/>
            <person name="Miyauchi S."/>
            <person name="Thiergart T."/>
            <person name="Pickel B."/>
            <person name="Atanasova L."/>
            <person name="Karlsson M."/>
            <person name="Huettel B."/>
            <person name="Barry K.W."/>
            <person name="Haridas S."/>
            <person name="Chen C."/>
            <person name="Bauer D."/>
            <person name="Andreopoulos W."/>
            <person name="Pangilinan J."/>
            <person name="LaButti K."/>
            <person name="Riley R."/>
            <person name="Lipzen A."/>
            <person name="Clum A."/>
            <person name="Drula E."/>
            <person name="Henrissat B."/>
            <person name="Kohler A."/>
            <person name="Grigoriev I.V."/>
            <person name="Martin F.M."/>
            <person name="Hacquard S."/>
        </authorList>
    </citation>
    <scope>NUCLEOTIDE SEQUENCE</scope>
    <source>
        <strain evidence="2">MPI-CAGE-CH-0230</strain>
    </source>
</reference>
<comment type="caution">
    <text evidence="2">The sequence shown here is derived from an EMBL/GenBank/DDBJ whole genome shotgun (WGS) entry which is preliminary data.</text>
</comment>
<proteinExistence type="predicted"/>
<gene>
    <name evidence="2" type="ORF">B0I36DRAFT_150888</name>
</gene>
<dbReference type="AlphaFoldDB" id="A0A9P8XZC9"/>
<protein>
    <submittedName>
        <fullName evidence="2">Uncharacterized protein</fullName>
    </submittedName>
</protein>
<dbReference type="RefSeq" id="XP_046009125.1">
    <property type="nucleotide sequence ID" value="XM_046148507.1"/>
</dbReference>
<sequence>MTRYTLWSFEVVRGTRSNMPARENPRTVYRWTGDTCTTRALQTPVTSTSTIIRTQLDMERTVHFEGGTPYYISVHCKPFISGQPPSPLLPRSHVILLWVGNEASIHVWFGAVLYAGAGVVVWWYELVYKASKIGWRMTGQQRDGGLLTGASTFQRVLGCPRSKDRGVIWMG</sequence>
<keyword evidence="3" id="KW-1185">Reference proteome</keyword>
<keyword evidence="1" id="KW-1133">Transmembrane helix</keyword>
<feature type="transmembrane region" description="Helical" evidence="1">
    <location>
        <begin position="105"/>
        <end position="127"/>
    </location>
</feature>
<evidence type="ECO:0000313" key="2">
    <source>
        <dbReference type="EMBL" id="KAH7025908.1"/>
    </source>
</evidence>
<evidence type="ECO:0000256" key="1">
    <source>
        <dbReference type="SAM" id="Phobius"/>
    </source>
</evidence>
<keyword evidence="1" id="KW-0472">Membrane</keyword>
<evidence type="ECO:0000313" key="3">
    <source>
        <dbReference type="Proteomes" id="UP000756346"/>
    </source>
</evidence>
<name>A0A9P8XZC9_9PEZI</name>